<evidence type="ECO:0000313" key="12">
    <source>
        <dbReference type="Proteomes" id="UP000053342"/>
    </source>
</evidence>
<dbReference type="InterPro" id="IPR015424">
    <property type="entry name" value="PyrdxlP-dep_Trfase"/>
</dbReference>
<dbReference type="GO" id="GO:0005737">
    <property type="term" value="C:cytoplasm"/>
    <property type="evidence" value="ECO:0007669"/>
    <property type="project" value="TreeGrafter"/>
</dbReference>
<keyword evidence="5 11" id="KW-0032">Aminotransferase</keyword>
<dbReference type="Proteomes" id="UP000053342">
    <property type="component" value="Unassembled WGS sequence"/>
</dbReference>
<keyword evidence="6 11" id="KW-0808">Transferase</keyword>
<dbReference type="RefSeq" id="XP_016262976.1">
    <property type="nucleotide sequence ID" value="XM_016407372.1"/>
</dbReference>
<dbReference type="InterPro" id="IPR010164">
    <property type="entry name" value="Orn_aminotrans"/>
</dbReference>
<keyword evidence="7 9" id="KW-0663">Pyridoxal phosphate</keyword>
<dbReference type="RefSeq" id="XP_016262975.1">
    <property type="nucleotide sequence ID" value="XM_016407371.1"/>
</dbReference>
<dbReference type="PANTHER" id="PTHR11986:SF18">
    <property type="entry name" value="ORNITHINE AMINOTRANSFERASE, MITOCHONDRIAL"/>
    <property type="match status" value="1"/>
</dbReference>
<feature type="compositionally biased region" description="Low complexity" evidence="10">
    <location>
        <begin position="1"/>
        <end position="19"/>
    </location>
</feature>
<evidence type="ECO:0000256" key="6">
    <source>
        <dbReference type="ARBA" id="ARBA00022679"/>
    </source>
</evidence>
<dbReference type="GO" id="GO:0030170">
    <property type="term" value="F:pyridoxal phosphate binding"/>
    <property type="evidence" value="ECO:0007669"/>
    <property type="project" value="InterPro"/>
</dbReference>
<dbReference type="GeneID" id="27358348"/>
<dbReference type="PANTHER" id="PTHR11986">
    <property type="entry name" value="AMINOTRANSFERASE CLASS III"/>
    <property type="match status" value="1"/>
</dbReference>
<dbReference type="Gene3D" id="3.40.640.10">
    <property type="entry name" value="Type I PLP-dependent aspartate aminotransferase-like (Major domain)"/>
    <property type="match status" value="1"/>
</dbReference>
<dbReference type="EC" id="2.6.1.13" evidence="4"/>
<dbReference type="STRING" id="215243.A0A0D2E4M4"/>
<protein>
    <recommendedName>
        <fullName evidence="4">ornithine aminotransferase</fullName>
        <ecNumber evidence="4">2.6.1.13</ecNumber>
    </recommendedName>
    <alternativeName>
        <fullName evidence="8">Ornithine--oxo-acid aminotransferase</fullName>
    </alternativeName>
</protein>
<dbReference type="VEuPathDB" id="FungiDB:PV06_06274"/>
<evidence type="ECO:0000256" key="10">
    <source>
        <dbReference type="SAM" id="MobiDB-lite"/>
    </source>
</evidence>
<dbReference type="GO" id="GO:0055129">
    <property type="term" value="P:L-proline biosynthetic process"/>
    <property type="evidence" value="ECO:0007669"/>
    <property type="project" value="UniProtKB-UniPathway"/>
</dbReference>
<dbReference type="InterPro" id="IPR015422">
    <property type="entry name" value="PyrdxlP-dep_Trfase_small"/>
</dbReference>
<evidence type="ECO:0000313" key="11">
    <source>
        <dbReference type="EMBL" id="KIW42759.1"/>
    </source>
</evidence>
<dbReference type="PROSITE" id="PS00600">
    <property type="entry name" value="AA_TRANSFER_CLASS_3"/>
    <property type="match status" value="1"/>
</dbReference>
<comment type="similarity">
    <text evidence="3 9">Belongs to the class-III pyridoxal-phosphate-dependent aminotransferase family.</text>
</comment>
<dbReference type="GO" id="GO:0004587">
    <property type="term" value="F:ornithine aminotransferase activity"/>
    <property type="evidence" value="ECO:0007669"/>
    <property type="project" value="UniProtKB-EC"/>
</dbReference>
<feature type="region of interest" description="Disordered" evidence="10">
    <location>
        <begin position="1"/>
        <end position="49"/>
    </location>
</feature>
<dbReference type="GO" id="GO:0019544">
    <property type="term" value="P:L-arginine catabolic process to L-glutamate"/>
    <property type="evidence" value="ECO:0007669"/>
    <property type="project" value="TreeGrafter"/>
</dbReference>
<dbReference type="EMBL" id="KN847336">
    <property type="protein sequence ID" value="KIW42759.1"/>
    <property type="molecule type" value="Genomic_DNA"/>
</dbReference>
<dbReference type="GO" id="GO:0010121">
    <property type="term" value="P:L-arginine catabolic process to proline via ornithine"/>
    <property type="evidence" value="ECO:0007669"/>
    <property type="project" value="TreeGrafter"/>
</dbReference>
<evidence type="ECO:0000256" key="4">
    <source>
        <dbReference type="ARBA" id="ARBA00012924"/>
    </source>
</evidence>
<dbReference type="EMBL" id="KN847336">
    <property type="protein sequence ID" value="KIW42760.1"/>
    <property type="molecule type" value="Genomic_DNA"/>
</dbReference>
<dbReference type="CDD" id="cd00610">
    <property type="entry name" value="OAT_like"/>
    <property type="match status" value="1"/>
</dbReference>
<dbReference type="GO" id="GO:0042802">
    <property type="term" value="F:identical protein binding"/>
    <property type="evidence" value="ECO:0007669"/>
    <property type="project" value="TreeGrafter"/>
</dbReference>
<comment type="cofactor">
    <cofactor evidence="1">
        <name>pyridoxal 5'-phosphate</name>
        <dbReference type="ChEBI" id="CHEBI:597326"/>
    </cofactor>
</comment>
<evidence type="ECO:0000256" key="7">
    <source>
        <dbReference type="ARBA" id="ARBA00022898"/>
    </source>
</evidence>
<proteinExistence type="inferred from homology"/>
<evidence type="ECO:0000256" key="9">
    <source>
        <dbReference type="RuleBase" id="RU003560"/>
    </source>
</evidence>
<dbReference type="FunFam" id="3.90.1150.10:FF:000152">
    <property type="entry name" value="Ornithine aminotransferase"/>
    <property type="match status" value="1"/>
</dbReference>
<dbReference type="Gene3D" id="3.90.1150.10">
    <property type="entry name" value="Aspartate Aminotransferase, domain 1"/>
    <property type="match status" value="1"/>
</dbReference>
<sequence>MAPTVVNGDGVNGVTQVNGHSTGTQLKATAPAFHPAGTPDRSKYHASSSDEAIHAEHEYAAHNYHPLPVVFARALGTTVWDPEGRQYLDFLSAYSAVNQGHCHPELVKALVEQASTLTLSSRAFYNDVFPRFAEFVTKYFNFDMVLPMNTGAEAVETAIKIARKWGYKCKGIPQDEALVLSVAENFHGRTFSAISMSTDPESRDNYGPYLPGVGSVNPATGKIIPYNDISAVREAFESSGDKIAGFLVEPIQGEAGIVVPSDNYLSEVRALCDKHNVLLICDEIQTGIARTGKLLCHEWAGIKPDMVLLGKAISGGMYPVSCVLGRKDVMLTIEPGTHGSTYGGNPLGCAVAIRALEVVREEKMIERAEKLGQIFRDGLRDLQSPLITTIRGKGLLNAIVIDEEKTNGHSAWDLCMLMKEKGLLAKPTHQNIIRLAPPLVITEDEIKRALAIIGEAVVELPHLQGQLEKSIIPPEEKNVKIGVDN</sequence>
<name>A0A0D2E4M4_9EURO</name>
<dbReference type="AlphaFoldDB" id="A0A0D2E4M4"/>
<accession>A0A0D2E4M4</accession>
<dbReference type="OrthoDB" id="10261433at2759"/>
<dbReference type="SUPFAM" id="SSF53383">
    <property type="entry name" value="PLP-dependent transferases"/>
    <property type="match status" value="1"/>
</dbReference>
<evidence type="ECO:0000256" key="2">
    <source>
        <dbReference type="ARBA" id="ARBA00004998"/>
    </source>
</evidence>
<evidence type="ECO:0000256" key="5">
    <source>
        <dbReference type="ARBA" id="ARBA00022576"/>
    </source>
</evidence>
<dbReference type="NCBIfam" id="TIGR01885">
    <property type="entry name" value="Orn_aminotrans"/>
    <property type="match status" value="1"/>
</dbReference>
<comment type="pathway">
    <text evidence="2">Amino-acid biosynthesis; L-proline biosynthesis; L-glutamate 5-semialdehyde from L-ornithine: step 1/1.</text>
</comment>
<dbReference type="InterPro" id="IPR049704">
    <property type="entry name" value="Aminotrans_3_PPA_site"/>
</dbReference>
<reference evidence="11 12" key="1">
    <citation type="submission" date="2015-01" db="EMBL/GenBank/DDBJ databases">
        <title>The Genome Sequence of Exophiala oligosperma CBS72588.</title>
        <authorList>
            <consortium name="The Broad Institute Genomics Platform"/>
            <person name="Cuomo C."/>
            <person name="de Hoog S."/>
            <person name="Gorbushina A."/>
            <person name="Stielow B."/>
            <person name="Teixiera M."/>
            <person name="Abouelleil A."/>
            <person name="Chapman S.B."/>
            <person name="Priest M."/>
            <person name="Young S.K."/>
            <person name="Wortman J."/>
            <person name="Nusbaum C."/>
            <person name="Birren B."/>
        </authorList>
    </citation>
    <scope>NUCLEOTIDE SEQUENCE [LARGE SCALE GENOMIC DNA]</scope>
    <source>
        <strain evidence="11 12">CBS 72588</strain>
    </source>
</reference>
<dbReference type="UniPathway" id="UPA00098">
    <property type="reaction ID" value="UER00358"/>
</dbReference>
<evidence type="ECO:0000256" key="3">
    <source>
        <dbReference type="ARBA" id="ARBA00008954"/>
    </source>
</evidence>
<gene>
    <name evidence="11" type="ORF">PV06_06274</name>
</gene>
<dbReference type="FunFam" id="3.40.640.10:FF:000011">
    <property type="entry name" value="Ornithine aminotransferase"/>
    <property type="match status" value="1"/>
</dbReference>
<evidence type="ECO:0000256" key="8">
    <source>
        <dbReference type="ARBA" id="ARBA00030587"/>
    </source>
</evidence>
<dbReference type="Pfam" id="PF00202">
    <property type="entry name" value="Aminotran_3"/>
    <property type="match status" value="1"/>
</dbReference>
<dbReference type="PIRSF" id="PIRSF000521">
    <property type="entry name" value="Transaminase_4ab_Lys_Orn"/>
    <property type="match status" value="1"/>
</dbReference>
<keyword evidence="12" id="KW-1185">Reference proteome</keyword>
<organism evidence="11 12">
    <name type="scientific">Exophiala oligosperma</name>
    <dbReference type="NCBI Taxonomy" id="215243"/>
    <lineage>
        <taxon>Eukaryota</taxon>
        <taxon>Fungi</taxon>
        <taxon>Dikarya</taxon>
        <taxon>Ascomycota</taxon>
        <taxon>Pezizomycotina</taxon>
        <taxon>Eurotiomycetes</taxon>
        <taxon>Chaetothyriomycetidae</taxon>
        <taxon>Chaetothyriales</taxon>
        <taxon>Herpotrichiellaceae</taxon>
        <taxon>Exophiala</taxon>
    </lineage>
</organism>
<evidence type="ECO:0000256" key="1">
    <source>
        <dbReference type="ARBA" id="ARBA00001933"/>
    </source>
</evidence>
<dbReference type="InterPro" id="IPR015421">
    <property type="entry name" value="PyrdxlP-dep_Trfase_major"/>
</dbReference>
<dbReference type="InterPro" id="IPR005814">
    <property type="entry name" value="Aminotrans_3"/>
</dbReference>
<dbReference type="HOGENOM" id="CLU_016922_10_3_1"/>
<dbReference type="InterPro" id="IPR050103">
    <property type="entry name" value="Class-III_PLP-dep_AT"/>
</dbReference>